<dbReference type="AlphaFoldDB" id="A0A0V1C2T4"/>
<evidence type="ECO:0000313" key="2">
    <source>
        <dbReference type="Proteomes" id="UP000054653"/>
    </source>
</evidence>
<evidence type="ECO:0000313" key="1">
    <source>
        <dbReference type="EMBL" id="KRY43629.1"/>
    </source>
</evidence>
<keyword evidence="2" id="KW-1185">Reference proteome</keyword>
<dbReference type="EMBL" id="JYDI01001014">
    <property type="protein sequence ID" value="KRY43629.1"/>
    <property type="molecule type" value="Genomic_DNA"/>
</dbReference>
<reference evidence="1 2" key="1">
    <citation type="submission" date="2015-01" db="EMBL/GenBank/DDBJ databases">
        <title>Evolution of Trichinella species and genotypes.</title>
        <authorList>
            <person name="Korhonen P.K."/>
            <person name="Edoardo P."/>
            <person name="Giuseppe L.R."/>
            <person name="Gasser R.B."/>
        </authorList>
    </citation>
    <scope>NUCLEOTIDE SEQUENCE [LARGE SCALE GENOMIC DNA]</scope>
    <source>
        <strain evidence="1">ISS120</strain>
    </source>
</reference>
<gene>
    <name evidence="1" type="ORF">T03_12578</name>
</gene>
<protein>
    <submittedName>
        <fullName evidence="1">Uncharacterized protein</fullName>
    </submittedName>
</protein>
<dbReference type="Proteomes" id="UP000054653">
    <property type="component" value="Unassembled WGS sequence"/>
</dbReference>
<accession>A0A0V1C2T4</accession>
<proteinExistence type="predicted"/>
<organism evidence="1 2">
    <name type="scientific">Trichinella britovi</name>
    <name type="common">Parasitic roundworm</name>
    <dbReference type="NCBI Taxonomy" id="45882"/>
    <lineage>
        <taxon>Eukaryota</taxon>
        <taxon>Metazoa</taxon>
        <taxon>Ecdysozoa</taxon>
        <taxon>Nematoda</taxon>
        <taxon>Enoplea</taxon>
        <taxon>Dorylaimia</taxon>
        <taxon>Trichinellida</taxon>
        <taxon>Trichinellidae</taxon>
        <taxon>Trichinella</taxon>
    </lineage>
</organism>
<comment type="caution">
    <text evidence="1">The sequence shown here is derived from an EMBL/GenBank/DDBJ whole genome shotgun (WGS) entry which is preliminary data.</text>
</comment>
<sequence>MSFQRPLYQPRLCHLPYGDSRLTAERLQGIVLPQHTHQDKHAPRLWWRCTITSRDGYWV</sequence>
<name>A0A0V1C2T4_TRIBR</name>